<gene>
    <name evidence="5" type="ORF">TCHU04912_LOCUS11702</name>
</gene>
<dbReference type="PRINTS" id="PR00385">
    <property type="entry name" value="P450"/>
</dbReference>
<keyword evidence="2 3" id="KW-0349">Heme</keyword>
<accession>A0A7S1SUK3</accession>
<dbReference type="GO" id="GO:0010291">
    <property type="term" value="F:beta-carotene 3-hydroxylase activity"/>
    <property type="evidence" value="ECO:0007669"/>
    <property type="project" value="TreeGrafter"/>
</dbReference>
<evidence type="ECO:0000256" key="2">
    <source>
        <dbReference type="PIRSR" id="PIRSR602401-1"/>
    </source>
</evidence>
<protein>
    <submittedName>
        <fullName evidence="5">Uncharacterized protein</fullName>
    </submittedName>
</protein>
<evidence type="ECO:0000256" key="1">
    <source>
        <dbReference type="ARBA" id="ARBA00010617"/>
    </source>
</evidence>
<organism evidence="5">
    <name type="scientific">Tetraselmis chuii</name>
    <dbReference type="NCBI Taxonomy" id="63592"/>
    <lineage>
        <taxon>Eukaryota</taxon>
        <taxon>Viridiplantae</taxon>
        <taxon>Chlorophyta</taxon>
        <taxon>core chlorophytes</taxon>
        <taxon>Chlorodendrophyceae</taxon>
        <taxon>Chlorodendrales</taxon>
        <taxon>Chlorodendraceae</taxon>
        <taxon>Tetraselmis</taxon>
    </lineage>
</organism>
<evidence type="ECO:0000256" key="4">
    <source>
        <dbReference type="SAM" id="MobiDB-lite"/>
    </source>
</evidence>
<feature type="binding site" description="axial binding residue" evidence="2">
    <location>
        <position position="570"/>
    </location>
    <ligand>
        <name>heme</name>
        <dbReference type="ChEBI" id="CHEBI:30413"/>
    </ligand>
    <ligandPart>
        <name>Fe</name>
        <dbReference type="ChEBI" id="CHEBI:18248"/>
    </ligandPart>
</feature>
<dbReference type="GO" id="GO:0005506">
    <property type="term" value="F:iron ion binding"/>
    <property type="evidence" value="ECO:0007669"/>
    <property type="project" value="InterPro"/>
</dbReference>
<dbReference type="GO" id="GO:0009507">
    <property type="term" value="C:chloroplast"/>
    <property type="evidence" value="ECO:0007669"/>
    <property type="project" value="TreeGrafter"/>
</dbReference>
<comment type="similarity">
    <text evidence="1 3">Belongs to the cytochrome P450 family.</text>
</comment>
<dbReference type="GO" id="GO:0016705">
    <property type="term" value="F:oxidoreductase activity, acting on paired donors, with incorporation or reduction of molecular oxygen"/>
    <property type="evidence" value="ECO:0007669"/>
    <property type="project" value="InterPro"/>
</dbReference>
<dbReference type="EMBL" id="HBGG01022545">
    <property type="protein sequence ID" value="CAD9209463.1"/>
    <property type="molecule type" value="Transcribed_RNA"/>
</dbReference>
<dbReference type="PROSITE" id="PS00086">
    <property type="entry name" value="CYTOCHROME_P450"/>
    <property type="match status" value="1"/>
</dbReference>
<dbReference type="AlphaFoldDB" id="A0A7S1SUK3"/>
<dbReference type="InterPro" id="IPR050196">
    <property type="entry name" value="Cytochrome_P450_Monoox"/>
</dbReference>
<dbReference type="Gene3D" id="1.10.630.10">
    <property type="entry name" value="Cytochrome P450"/>
    <property type="match status" value="1"/>
</dbReference>
<dbReference type="Pfam" id="PF00067">
    <property type="entry name" value="p450"/>
    <property type="match status" value="1"/>
</dbReference>
<proteinExistence type="inferred from homology"/>
<feature type="region of interest" description="Disordered" evidence="4">
    <location>
        <begin position="43"/>
        <end position="81"/>
    </location>
</feature>
<dbReference type="PANTHER" id="PTHR24291">
    <property type="entry name" value="CYTOCHROME P450 FAMILY 4"/>
    <property type="match status" value="1"/>
</dbReference>
<keyword evidence="3" id="KW-0560">Oxidoreductase</keyword>
<evidence type="ECO:0000256" key="3">
    <source>
        <dbReference type="RuleBase" id="RU000461"/>
    </source>
</evidence>
<feature type="compositionally biased region" description="Polar residues" evidence="4">
    <location>
        <begin position="60"/>
        <end position="70"/>
    </location>
</feature>
<comment type="cofactor">
    <cofactor evidence="2">
        <name>heme</name>
        <dbReference type="ChEBI" id="CHEBI:30413"/>
    </cofactor>
</comment>
<dbReference type="GO" id="GO:0016123">
    <property type="term" value="P:xanthophyll biosynthetic process"/>
    <property type="evidence" value="ECO:0007669"/>
    <property type="project" value="TreeGrafter"/>
</dbReference>
<sequence>MAELSLCTISGTGALVGARRPSLRGRASLVNGGGATSKFRLSSVKRGRGRVGRDSVRAASISQDPNSGGSESEAEDARRRQEAAKNVLLGRNAVTLPKGGAGRFGQDLDARIQSGEFSDKGSTKERLLRPMRRVLAKDPIGPGRTLAYFLARLGVVWRKSAALKMPEATGDIREIVGQPVFVPLYNLFRVYGGVFRLSFGPKSFVVVSEPAVAKQVLLENAGNYSKGMLSEILDFVMGTGLIPADGEVWKLRRRTLVPALHKKYVESMLDMFGDSTLHGVRTLEKAADYGGTVEMENYFSRLALDIIGKAVFNYDFDSLTNDDPIIRAVYTTLREAEYRSLTFVPYWKIPPLAAMVPRQRACTEALQLINKSLTDLIEKSRKIFEEEGKEFDEDFLSAKDPSILHFLIASGDDITSKQLRDDLMTLLIAGHETTAAVLTWTFFLLSQHPEDAQRVKEEVDRVLGDRKPTLADMKELQFTTRVINESMRLYPQPPVLIRRALKEDNLAGYTCKEGDDMFISVWNLHRSPDLWEEPHEFRPMRKEFGPLGPIPNEVNTDWKFLPFGGGKRKCIGDQFAMFESVCALAMLMRRFDFELDINAPAVGMTTGATIHTVDGLHLKPTRRVHAASAHVEPAPEPATVAAEAVAGSAIAKADVSA</sequence>
<keyword evidence="2 3" id="KW-0479">Metal-binding</keyword>
<dbReference type="InterPro" id="IPR002401">
    <property type="entry name" value="Cyt_P450_E_grp-I"/>
</dbReference>
<dbReference type="PRINTS" id="PR00463">
    <property type="entry name" value="EP450I"/>
</dbReference>
<dbReference type="PANTHER" id="PTHR24291:SF171">
    <property type="entry name" value="PROTEIN LUTEIN DEFICIENT 5, CHLOROPLASTIC"/>
    <property type="match status" value="1"/>
</dbReference>
<dbReference type="InterPro" id="IPR001128">
    <property type="entry name" value="Cyt_P450"/>
</dbReference>
<keyword evidence="2 3" id="KW-0408">Iron</keyword>
<dbReference type="InterPro" id="IPR036396">
    <property type="entry name" value="Cyt_P450_sf"/>
</dbReference>
<dbReference type="SUPFAM" id="SSF48264">
    <property type="entry name" value="Cytochrome P450"/>
    <property type="match status" value="1"/>
</dbReference>
<dbReference type="InterPro" id="IPR017972">
    <property type="entry name" value="Cyt_P450_CS"/>
</dbReference>
<evidence type="ECO:0000313" key="5">
    <source>
        <dbReference type="EMBL" id="CAD9209463.1"/>
    </source>
</evidence>
<dbReference type="GO" id="GO:0020037">
    <property type="term" value="F:heme binding"/>
    <property type="evidence" value="ECO:0007669"/>
    <property type="project" value="InterPro"/>
</dbReference>
<dbReference type="CDD" id="cd11046">
    <property type="entry name" value="CYP97"/>
    <property type="match status" value="1"/>
</dbReference>
<name>A0A7S1SUK3_9CHLO</name>
<reference evidence="5" key="1">
    <citation type="submission" date="2021-01" db="EMBL/GenBank/DDBJ databases">
        <authorList>
            <person name="Corre E."/>
            <person name="Pelletier E."/>
            <person name="Niang G."/>
            <person name="Scheremetjew M."/>
            <person name="Finn R."/>
            <person name="Kale V."/>
            <person name="Holt S."/>
            <person name="Cochrane G."/>
            <person name="Meng A."/>
            <person name="Brown T."/>
            <person name="Cohen L."/>
        </authorList>
    </citation>
    <scope>NUCLEOTIDE SEQUENCE</scope>
    <source>
        <strain evidence="5">PLY429</strain>
    </source>
</reference>
<keyword evidence="3" id="KW-0503">Monooxygenase</keyword>